<accession>A0A382VJ87</accession>
<sequence length="141" mass="15290">MTSSSPVVVSTWNHGRVANTAAWKILTRGGSALDAVEAGARAVEDEPSFSSVGFGGLPDREGHVTLDACIMDATGVCGAVACLHDVRHPISVARKVMEETPHVMLSGEGALRFALEQGFQRENLLTEDAERRWREWRETSN</sequence>
<dbReference type="Pfam" id="PF01112">
    <property type="entry name" value="Asparaginase_2"/>
    <property type="match status" value="1"/>
</dbReference>
<dbReference type="SUPFAM" id="SSF56235">
    <property type="entry name" value="N-terminal nucleophile aminohydrolases (Ntn hydrolases)"/>
    <property type="match status" value="1"/>
</dbReference>
<gene>
    <name evidence="1" type="ORF">METZ01_LOCUS399304</name>
</gene>
<evidence type="ECO:0000313" key="1">
    <source>
        <dbReference type="EMBL" id="SVD46450.1"/>
    </source>
</evidence>
<reference evidence="1" key="1">
    <citation type="submission" date="2018-05" db="EMBL/GenBank/DDBJ databases">
        <authorList>
            <person name="Lanie J.A."/>
            <person name="Ng W.-L."/>
            <person name="Kazmierczak K.M."/>
            <person name="Andrzejewski T.M."/>
            <person name="Davidsen T.M."/>
            <person name="Wayne K.J."/>
            <person name="Tettelin H."/>
            <person name="Glass J.I."/>
            <person name="Rusch D."/>
            <person name="Podicherti R."/>
            <person name="Tsui H.-C.T."/>
            <person name="Winkler M.E."/>
        </authorList>
    </citation>
    <scope>NUCLEOTIDE SEQUENCE</scope>
</reference>
<dbReference type="AlphaFoldDB" id="A0A382VJ87"/>
<dbReference type="PANTHER" id="PTHR10188:SF6">
    <property type="entry name" value="N(4)-(BETA-N-ACETYLGLUCOSAMINYL)-L-ASPARAGINASE"/>
    <property type="match status" value="1"/>
</dbReference>
<organism evidence="1">
    <name type="scientific">marine metagenome</name>
    <dbReference type="NCBI Taxonomy" id="408172"/>
    <lineage>
        <taxon>unclassified sequences</taxon>
        <taxon>metagenomes</taxon>
        <taxon>ecological metagenomes</taxon>
    </lineage>
</organism>
<protein>
    <recommendedName>
        <fullName evidence="2">Glycosylasparaginase</fullName>
    </recommendedName>
</protein>
<dbReference type="GO" id="GO:0016811">
    <property type="term" value="F:hydrolase activity, acting on carbon-nitrogen (but not peptide) bonds, in linear amides"/>
    <property type="evidence" value="ECO:0007669"/>
    <property type="project" value="UniProtKB-ARBA"/>
</dbReference>
<evidence type="ECO:0008006" key="2">
    <source>
        <dbReference type="Google" id="ProtNLM"/>
    </source>
</evidence>
<dbReference type="InterPro" id="IPR000246">
    <property type="entry name" value="Peptidase_T2"/>
</dbReference>
<dbReference type="PANTHER" id="PTHR10188">
    <property type="entry name" value="L-ASPARAGINASE"/>
    <property type="match status" value="1"/>
</dbReference>
<proteinExistence type="predicted"/>
<dbReference type="GO" id="GO:0005737">
    <property type="term" value="C:cytoplasm"/>
    <property type="evidence" value="ECO:0007669"/>
    <property type="project" value="TreeGrafter"/>
</dbReference>
<name>A0A382VJ87_9ZZZZ</name>
<feature type="non-terminal residue" evidence="1">
    <location>
        <position position="141"/>
    </location>
</feature>
<dbReference type="EMBL" id="UINC01152325">
    <property type="protein sequence ID" value="SVD46450.1"/>
    <property type="molecule type" value="Genomic_DNA"/>
</dbReference>
<dbReference type="InterPro" id="IPR029055">
    <property type="entry name" value="Ntn_hydrolases_N"/>
</dbReference>